<accession>A0ABY2HDE0</accession>
<keyword evidence="2" id="KW-1185">Reference proteome</keyword>
<name>A0ABY2HDE0_9HYPO</name>
<evidence type="ECO:0000313" key="2">
    <source>
        <dbReference type="Proteomes" id="UP001642720"/>
    </source>
</evidence>
<dbReference type="Proteomes" id="UP001642720">
    <property type="component" value="Unassembled WGS sequence"/>
</dbReference>
<dbReference type="RefSeq" id="XP_073562600.1">
    <property type="nucleotide sequence ID" value="XM_073699502.1"/>
</dbReference>
<gene>
    <name evidence="1" type="ORF">CCMA1212_002101</name>
</gene>
<evidence type="ECO:0000313" key="1">
    <source>
        <dbReference type="EMBL" id="TFB06399.1"/>
    </source>
</evidence>
<comment type="caution">
    <text evidence="1">The sequence shown here is derived from an EMBL/GenBank/DDBJ whole genome shotgun (WGS) entry which is preliminary data.</text>
</comment>
<proteinExistence type="predicted"/>
<organism evidence="1 2">
    <name type="scientific">Trichoderma ghanense</name>
    <dbReference type="NCBI Taxonomy" id="65468"/>
    <lineage>
        <taxon>Eukaryota</taxon>
        <taxon>Fungi</taxon>
        <taxon>Dikarya</taxon>
        <taxon>Ascomycota</taxon>
        <taxon>Pezizomycotina</taxon>
        <taxon>Sordariomycetes</taxon>
        <taxon>Hypocreomycetidae</taxon>
        <taxon>Hypocreales</taxon>
        <taxon>Hypocreaceae</taxon>
        <taxon>Trichoderma</taxon>
    </lineage>
</organism>
<protein>
    <submittedName>
        <fullName evidence="1">Uncharacterized protein</fullName>
    </submittedName>
</protein>
<reference evidence="1 2" key="1">
    <citation type="submission" date="2018-01" db="EMBL/GenBank/DDBJ databases">
        <title>Genome characterization of the sugarcane-associated fungus Trichoderma ghanense CCMA-1212 and their application in lignocelulose bioconversion.</title>
        <authorList>
            <person name="Steindorff A.S."/>
            <person name="Mendes T.D."/>
            <person name="Vilela E.S.D."/>
            <person name="Rodrigues D.S."/>
            <person name="Formighieri E.F."/>
            <person name="Melo I.S."/>
            <person name="Favaro L.C.L."/>
        </authorList>
    </citation>
    <scope>NUCLEOTIDE SEQUENCE [LARGE SCALE GENOMIC DNA]</scope>
    <source>
        <strain evidence="1 2">CCMA-1212</strain>
    </source>
</reference>
<dbReference type="EMBL" id="PPTA01000002">
    <property type="protein sequence ID" value="TFB06399.1"/>
    <property type="molecule type" value="Genomic_DNA"/>
</dbReference>
<sequence length="195" mass="21321">MHLISRRGSDAPASCTGYELHARACPVSGCRSSKLPKGSKHRRTRGRSETCNMQGAYAILAARGEASSQSLVFITIRELPMQPKFAAWDGAACLSGGCASPHKEVMLSCRVLGPVASDPSIGRLVLYQFLRCDLSCCYSTSAMLLRAPPGGQIRVTGDARRDEKNIAQSFHHAYKLTIYTWFIPLHRTRAPSPRV</sequence>
<dbReference type="GeneID" id="300573952"/>